<keyword evidence="2 4" id="KW-0808">Transferase</keyword>
<dbReference type="Gene3D" id="2.40.50.1070">
    <property type="match status" value="1"/>
</dbReference>
<proteinExistence type="inferred from homology"/>
<dbReference type="SUPFAM" id="SSF53335">
    <property type="entry name" value="S-adenosyl-L-methionine-dependent methyltransferases"/>
    <property type="match status" value="1"/>
</dbReference>
<keyword evidence="1 4" id="KW-0489">Methyltransferase</keyword>
<feature type="active site" description="Nucleophile" evidence="4">
    <location>
        <position position="411"/>
    </location>
</feature>
<keyword evidence="8" id="KW-1185">Reference proteome</keyword>
<dbReference type="InterPro" id="IPR030391">
    <property type="entry name" value="MeTrfase_TrmA_CS"/>
</dbReference>
<dbReference type="PROSITE" id="PS50926">
    <property type="entry name" value="TRAM"/>
    <property type="match status" value="1"/>
</dbReference>
<dbReference type="PROSITE" id="PS51687">
    <property type="entry name" value="SAM_MT_RNA_M5U"/>
    <property type="match status" value="1"/>
</dbReference>
<dbReference type="Proteomes" id="UP000093514">
    <property type="component" value="Unassembled WGS sequence"/>
</dbReference>
<feature type="active site" evidence="5">
    <location>
        <position position="411"/>
    </location>
</feature>
<evidence type="ECO:0000313" key="7">
    <source>
        <dbReference type="EMBL" id="OCL27664.1"/>
    </source>
</evidence>
<dbReference type="NCBIfam" id="TIGR00479">
    <property type="entry name" value="rumA"/>
    <property type="match status" value="1"/>
</dbReference>
<dbReference type="PANTHER" id="PTHR11061">
    <property type="entry name" value="RNA M5U METHYLTRANSFERASE"/>
    <property type="match status" value="1"/>
</dbReference>
<gene>
    <name evidence="7" type="ORF">U472_03685</name>
</gene>
<comment type="similarity">
    <text evidence="4">Belongs to the class I-like SAM-binding methyltransferase superfamily. RNA M5U methyltransferase family.</text>
</comment>
<dbReference type="InterPro" id="IPR030390">
    <property type="entry name" value="MeTrfase_TrmA_AS"/>
</dbReference>
<accession>A0A1C0ABE7</accession>
<organism evidence="7 8">
    <name type="scientific">Orenia metallireducens</name>
    <dbReference type="NCBI Taxonomy" id="1413210"/>
    <lineage>
        <taxon>Bacteria</taxon>
        <taxon>Bacillati</taxon>
        <taxon>Bacillota</taxon>
        <taxon>Clostridia</taxon>
        <taxon>Halanaerobiales</taxon>
        <taxon>Halobacteroidaceae</taxon>
        <taxon>Orenia</taxon>
    </lineage>
</organism>
<dbReference type="PANTHER" id="PTHR11061:SF30">
    <property type="entry name" value="TRNA (URACIL(54)-C(5))-METHYLTRANSFERASE"/>
    <property type="match status" value="1"/>
</dbReference>
<dbReference type="RefSeq" id="WP_068715631.1">
    <property type="nucleotide sequence ID" value="NZ_LWDV01000007.1"/>
</dbReference>
<dbReference type="Gene3D" id="3.40.50.150">
    <property type="entry name" value="Vaccinia Virus protein VP39"/>
    <property type="match status" value="1"/>
</dbReference>
<dbReference type="GO" id="GO:0070475">
    <property type="term" value="P:rRNA base methylation"/>
    <property type="evidence" value="ECO:0007669"/>
    <property type="project" value="TreeGrafter"/>
</dbReference>
<evidence type="ECO:0000313" key="8">
    <source>
        <dbReference type="Proteomes" id="UP000093514"/>
    </source>
</evidence>
<comment type="caution">
    <text evidence="7">The sequence shown here is derived from an EMBL/GenBank/DDBJ whole genome shotgun (WGS) entry which is preliminary data.</text>
</comment>
<evidence type="ECO:0000256" key="1">
    <source>
        <dbReference type="ARBA" id="ARBA00022603"/>
    </source>
</evidence>
<sequence length="454" mass="51451">MAKVKKRAVLEVTIEDTVFPNTGVAYVDGHEIRVKNALPGQKVKTFLARKRSNHYKGKLLEVLESSPLEIEAKCPHYGECGGCSQQSIEYKLQIDNKEKQVKKLLDENGIEDYKFLGIEPSPSIFEYRNKMEFSFGDLERDGQLQLGMHPRARRFDIISVGGCKLVDDDFTLVLTTVLDYFREKGFKKYHIQSREGYLRHLVVRKGLNTGEILINLVTTSQINHDPIELSEKLQKLDYKGELVGFLQTINDDFSDAVKCEELIVHYGRDHYYEELLGLRFKVKPFSFFQPNTFGAEKLYSVVKEFLGDADNKLVYDLYCGTGTIGQIVASKAKEVVGIEIVEEAVEMAKENAQLNGLDNCRFIAGDVLEKIDELEEKPDLIIIDPPRAGIHPKALPKIINFGCEEMVYVSCNPKTLAPNLKEFQDAGYKIEEVKCVDMFPHTGHVETVARLVKG</sequence>
<feature type="binding site" evidence="4">
    <location>
        <position position="289"/>
    </location>
    <ligand>
        <name>S-adenosyl-L-methionine</name>
        <dbReference type="ChEBI" id="CHEBI:59789"/>
    </ligand>
</feature>
<dbReference type="Pfam" id="PF05958">
    <property type="entry name" value="tRNA_U5-meth_tr"/>
    <property type="match status" value="1"/>
</dbReference>
<dbReference type="FunFam" id="3.40.50.150:FF:000009">
    <property type="entry name" value="23S rRNA (Uracil(1939)-C(5))-methyltransferase RlmD"/>
    <property type="match status" value="1"/>
</dbReference>
<evidence type="ECO:0000256" key="3">
    <source>
        <dbReference type="ARBA" id="ARBA00022691"/>
    </source>
</evidence>
<evidence type="ECO:0000256" key="4">
    <source>
        <dbReference type="PROSITE-ProRule" id="PRU01024"/>
    </source>
</evidence>
<dbReference type="SUPFAM" id="SSF50249">
    <property type="entry name" value="Nucleic acid-binding proteins"/>
    <property type="match status" value="1"/>
</dbReference>
<dbReference type="PROSITE" id="PS01231">
    <property type="entry name" value="TRMA_2"/>
    <property type="match status" value="1"/>
</dbReference>
<reference evidence="8" key="1">
    <citation type="submission" date="2016-07" db="EMBL/GenBank/DDBJ databases">
        <authorList>
            <person name="Florea S."/>
            <person name="Webb J.S."/>
            <person name="Jaromczyk J."/>
            <person name="Schardl C.L."/>
        </authorList>
    </citation>
    <scope>NUCLEOTIDE SEQUENCE [LARGE SCALE GENOMIC DNA]</scope>
    <source>
        <strain evidence="8">Z6</strain>
    </source>
</reference>
<dbReference type="OrthoDB" id="9804590at2"/>
<dbReference type="Gene3D" id="2.40.50.140">
    <property type="entry name" value="Nucleic acid-binding proteins"/>
    <property type="match status" value="1"/>
</dbReference>
<evidence type="ECO:0000256" key="2">
    <source>
        <dbReference type="ARBA" id="ARBA00022679"/>
    </source>
</evidence>
<feature type="binding site" evidence="4">
    <location>
        <position position="339"/>
    </location>
    <ligand>
        <name>S-adenosyl-L-methionine</name>
        <dbReference type="ChEBI" id="CHEBI:59789"/>
    </ligand>
</feature>
<dbReference type="InterPro" id="IPR010280">
    <property type="entry name" value="U5_MeTrfase_fam"/>
</dbReference>
<evidence type="ECO:0000256" key="5">
    <source>
        <dbReference type="PROSITE-ProRule" id="PRU10015"/>
    </source>
</evidence>
<dbReference type="EMBL" id="LWDV01000007">
    <property type="protein sequence ID" value="OCL27664.1"/>
    <property type="molecule type" value="Genomic_DNA"/>
</dbReference>
<dbReference type="InterPro" id="IPR012340">
    <property type="entry name" value="NA-bd_OB-fold"/>
</dbReference>
<feature type="domain" description="TRAM" evidence="6">
    <location>
        <begin position="3"/>
        <end position="61"/>
    </location>
</feature>
<feature type="binding site" evidence="4">
    <location>
        <position position="384"/>
    </location>
    <ligand>
        <name>S-adenosyl-L-methionine</name>
        <dbReference type="ChEBI" id="CHEBI:59789"/>
    </ligand>
</feature>
<protein>
    <submittedName>
        <fullName evidence="7">23S rRNA (Uracil-5-)-methyltransferase RumA</fullName>
    </submittedName>
</protein>
<dbReference type="InterPro" id="IPR029063">
    <property type="entry name" value="SAM-dependent_MTases_sf"/>
</dbReference>
<name>A0A1C0ABE7_9FIRM</name>
<evidence type="ECO:0000259" key="6">
    <source>
        <dbReference type="PROSITE" id="PS50926"/>
    </source>
</evidence>
<dbReference type="GO" id="GO:0070041">
    <property type="term" value="F:rRNA (uridine-C5-)-methyltransferase activity"/>
    <property type="evidence" value="ECO:0007669"/>
    <property type="project" value="TreeGrafter"/>
</dbReference>
<dbReference type="InterPro" id="IPR002792">
    <property type="entry name" value="TRAM_dom"/>
</dbReference>
<reference evidence="7 8" key="2">
    <citation type="submission" date="2016-08" db="EMBL/GenBank/DDBJ databases">
        <title>Orenia metallireducens sp. nov. strain Z6, a Novel Metal-reducing Firmicute from the Deep Subsurface.</title>
        <authorList>
            <person name="Maxim B.I."/>
            <person name="Kenneth K."/>
            <person name="Flynn T.M."/>
            <person name="Oloughlin E.J."/>
            <person name="Locke R.A."/>
            <person name="Weber J.R."/>
            <person name="Egan S.M."/>
            <person name="Mackie R.I."/>
            <person name="Cann I.K."/>
        </authorList>
    </citation>
    <scope>NUCLEOTIDE SEQUENCE [LARGE SCALE GENOMIC DNA]</scope>
    <source>
        <strain evidence="7 8">Z6</strain>
    </source>
</reference>
<keyword evidence="3 4" id="KW-0949">S-adenosyl-L-methionine</keyword>
<dbReference type="CDD" id="cd02440">
    <property type="entry name" value="AdoMet_MTases"/>
    <property type="match status" value="1"/>
</dbReference>
<feature type="binding site" evidence="4">
    <location>
        <position position="318"/>
    </location>
    <ligand>
        <name>S-adenosyl-L-methionine</name>
        <dbReference type="ChEBI" id="CHEBI:59789"/>
    </ligand>
</feature>
<dbReference type="AlphaFoldDB" id="A0A1C0ABE7"/>
<dbReference type="PROSITE" id="PS01230">
    <property type="entry name" value="TRMA_1"/>
    <property type="match status" value="1"/>
</dbReference>